<dbReference type="PROSITE" id="PS00583">
    <property type="entry name" value="PFKB_KINASES_1"/>
    <property type="match status" value="1"/>
</dbReference>
<reference evidence="4" key="1">
    <citation type="submission" date="2021-02" db="EMBL/GenBank/DDBJ databases">
        <title>Abyssanaerobacter marinus gen.nov., sp., nov, anaerobic bacterium isolated from the Onnuri vent field of Indian Ocean and suggestion of Mogibacteriaceae fam. nov., and proposal of reclassification of ambiguous this family's genus member.</title>
        <authorList>
            <person name="Kim Y.J."/>
            <person name="Yang J.-A."/>
        </authorList>
    </citation>
    <scope>NUCLEOTIDE SEQUENCE</scope>
    <source>
        <strain evidence="4">DSM 2634</strain>
    </source>
</reference>
<evidence type="ECO:0000313" key="5">
    <source>
        <dbReference type="Proteomes" id="UP000664545"/>
    </source>
</evidence>
<evidence type="ECO:0000259" key="3">
    <source>
        <dbReference type="Pfam" id="PF00294"/>
    </source>
</evidence>
<comment type="caution">
    <text evidence="4">The sequence shown here is derived from an EMBL/GenBank/DDBJ whole genome shotgun (WGS) entry which is preliminary data.</text>
</comment>
<dbReference type="InterPro" id="IPR011611">
    <property type="entry name" value="PfkB_dom"/>
</dbReference>
<evidence type="ECO:0000313" key="4">
    <source>
        <dbReference type="EMBL" id="MBN7773703.1"/>
    </source>
</evidence>
<dbReference type="EMBL" id="JAFJZZ010000004">
    <property type="protein sequence ID" value="MBN7773703.1"/>
    <property type="molecule type" value="Genomic_DNA"/>
</dbReference>
<feature type="domain" description="Carbohydrate kinase PfkB" evidence="3">
    <location>
        <begin position="1"/>
        <end position="292"/>
    </location>
</feature>
<dbReference type="InterPro" id="IPR029056">
    <property type="entry name" value="Ribokinase-like"/>
</dbReference>
<evidence type="ECO:0000256" key="1">
    <source>
        <dbReference type="ARBA" id="ARBA00022679"/>
    </source>
</evidence>
<keyword evidence="2 4" id="KW-0418">Kinase</keyword>
<accession>A0A939DAH2</accession>
<dbReference type="Proteomes" id="UP000664545">
    <property type="component" value="Unassembled WGS sequence"/>
</dbReference>
<keyword evidence="5" id="KW-1185">Reference proteome</keyword>
<sequence>MSDITIIGGITADIEGNPYGQLARGESNPGKISIAYGGVGRNITENLARLGADVAFVSAAGNDFVGRAAVQELKQLGVNIEKVSLLDDENTAMYLSILNIVGDMELALCNMDVLERISIDFIHDAMKVLKASKIVGIDANLTEEVQDFITRKLHDAGIPVFLDPVSAPKAERAKKMIGRFHTIKPNRGEAEILSGLSILNEEQLRGAGRWFSQQGVKRIFITLGSGGVYYKEGEREGIIRPQAVHLVSATGAGDAFSAAIMDAHVKQMDIEETARYGMAAAAVAMEAKTAVNPKMCLESIDEKLRKGIFNLSLLNNNVLIE</sequence>
<dbReference type="GO" id="GO:0016301">
    <property type="term" value="F:kinase activity"/>
    <property type="evidence" value="ECO:0007669"/>
    <property type="project" value="UniProtKB-KW"/>
</dbReference>
<keyword evidence="1" id="KW-0808">Transferase</keyword>
<dbReference type="InterPro" id="IPR002173">
    <property type="entry name" value="Carboh/pur_kinase_PfkB_CS"/>
</dbReference>
<dbReference type="CDD" id="cd01941">
    <property type="entry name" value="YeiC_kinase_like"/>
    <property type="match status" value="1"/>
</dbReference>
<dbReference type="SUPFAM" id="SSF53613">
    <property type="entry name" value="Ribokinase-like"/>
    <property type="match status" value="1"/>
</dbReference>
<protein>
    <submittedName>
        <fullName evidence="4">Carbohydrate kinase family protein</fullName>
    </submittedName>
</protein>
<evidence type="ECO:0000256" key="2">
    <source>
        <dbReference type="ARBA" id="ARBA00022777"/>
    </source>
</evidence>
<dbReference type="AlphaFoldDB" id="A0A939DAH2"/>
<proteinExistence type="predicted"/>
<dbReference type="PANTHER" id="PTHR10584:SF166">
    <property type="entry name" value="RIBOKINASE"/>
    <property type="match status" value="1"/>
</dbReference>
<dbReference type="RefSeq" id="WP_206582543.1">
    <property type="nucleotide sequence ID" value="NZ_JAFJZZ010000004.1"/>
</dbReference>
<dbReference type="PANTHER" id="PTHR10584">
    <property type="entry name" value="SUGAR KINASE"/>
    <property type="match status" value="1"/>
</dbReference>
<organism evidence="4 5">
    <name type="scientific">Clostridium aminobutyricum</name>
    <dbReference type="NCBI Taxonomy" id="33953"/>
    <lineage>
        <taxon>Bacteria</taxon>
        <taxon>Bacillati</taxon>
        <taxon>Bacillota</taxon>
        <taxon>Clostridia</taxon>
        <taxon>Eubacteriales</taxon>
        <taxon>Clostridiaceae</taxon>
        <taxon>Clostridium</taxon>
    </lineage>
</organism>
<name>A0A939DAH2_CLOAM</name>
<dbReference type="Gene3D" id="3.40.1190.20">
    <property type="match status" value="1"/>
</dbReference>
<gene>
    <name evidence="4" type="ORF">JYB65_10050</name>
</gene>
<dbReference type="Pfam" id="PF00294">
    <property type="entry name" value="PfkB"/>
    <property type="match status" value="1"/>
</dbReference>